<dbReference type="Proteomes" id="UP000585258">
    <property type="component" value="Unassembled WGS sequence"/>
</dbReference>
<evidence type="ECO:0000259" key="3">
    <source>
        <dbReference type="PROSITE" id="PS50994"/>
    </source>
</evidence>
<evidence type="ECO:0000313" key="5">
    <source>
        <dbReference type="Proteomes" id="UP000585258"/>
    </source>
</evidence>
<dbReference type="InterPro" id="IPR012337">
    <property type="entry name" value="RNaseH-like_sf"/>
</dbReference>
<feature type="coiled-coil region" evidence="2">
    <location>
        <begin position="103"/>
        <end position="130"/>
    </location>
</feature>
<dbReference type="AlphaFoldDB" id="A0A7X0VTG0"/>
<gene>
    <name evidence="4" type="ORF">H7E68_12600</name>
</gene>
<dbReference type="EMBL" id="JACKWY010000007">
    <property type="protein sequence ID" value="MBB6715546.1"/>
    <property type="molecule type" value="Genomic_DNA"/>
</dbReference>
<dbReference type="InterPro" id="IPR025948">
    <property type="entry name" value="HTH-like_dom"/>
</dbReference>
<evidence type="ECO:0000256" key="1">
    <source>
        <dbReference type="ARBA" id="ARBA00002286"/>
    </source>
</evidence>
<dbReference type="SUPFAM" id="SSF53098">
    <property type="entry name" value="Ribonuclease H-like"/>
    <property type="match status" value="1"/>
</dbReference>
<dbReference type="Pfam" id="PF13276">
    <property type="entry name" value="HTH_21"/>
    <property type="match status" value="1"/>
</dbReference>
<accession>A0A7X0VTG0</accession>
<proteinExistence type="predicted"/>
<dbReference type="PANTHER" id="PTHR46889:SF5">
    <property type="entry name" value="INTEGRASE PROTEIN"/>
    <property type="match status" value="1"/>
</dbReference>
<dbReference type="InterPro" id="IPR046929">
    <property type="entry name" value="HTH_Tnp"/>
</dbReference>
<dbReference type="InterPro" id="IPR048020">
    <property type="entry name" value="Transpos_IS3"/>
</dbReference>
<keyword evidence="2" id="KW-0175">Coiled coil</keyword>
<dbReference type="PANTHER" id="PTHR46889">
    <property type="entry name" value="TRANSPOSASE INSF FOR INSERTION SEQUENCE IS3B-RELATED"/>
    <property type="match status" value="1"/>
</dbReference>
<comment type="caution">
    <text evidence="4">The sequence shown here is derived from an EMBL/GenBank/DDBJ whole genome shotgun (WGS) entry which is preliminary data.</text>
</comment>
<organism evidence="4 5">
    <name type="scientific">Clostridium gasigenes</name>
    <dbReference type="NCBI Taxonomy" id="94869"/>
    <lineage>
        <taxon>Bacteria</taxon>
        <taxon>Bacillati</taxon>
        <taxon>Bacillota</taxon>
        <taxon>Clostridia</taxon>
        <taxon>Eubacteriales</taxon>
        <taxon>Clostridiaceae</taxon>
        <taxon>Clostridium</taxon>
    </lineage>
</organism>
<sequence>MANEVLTEKEVEKLLSNKYVKSINKAGKIMYTDEFRIYFIEENSKGKFPREIYTDCGFDINVIGIKRIESSGTRFRNAYRKDGMNGLISKSNRKKTKDINNKYLSIEERYQLLLAENELLKAEYEVLKKNRLIGEGADNGALELAKEVKFNIIRSVVKNSKLTNIIRHLCKISGISRSGYYNHFSAKSIQNREKKEVQDKQLQNNILKAFKYKVRKKGAKQIKMILSSKFNTVYNLKRIRRIMKKYNIVCTIRRANPYKRMAKATKEHSTVSNLLERKFKQQIPGKVLLTDITYLTYGKGKRAYLSTIKDGSTNEILAYNVSDRITLAIAIDTIHKLKKNNRVKLTKDSFIHSDQGVHYTHPEFQKIVKKYNIGQSMSRRGSCWDNAPQESFFWHFKDEAYIKECMTLDELKKEIKRYMTYYNNDRCQSDLERMTPVQYRNHLLAAS</sequence>
<dbReference type="InterPro" id="IPR001584">
    <property type="entry name" value="Integrase_cat-core"/>
</dbReference>
<dbReference type="InterPro" id="IPR036397">
    <property type="entry name" value="RNaseH_sf"/>
</dbReference>
<dbReference type="GO" id="GO:0003676">
    <property type="term" value="F:nucleic acid binding"/>
    <property type="evidence" value="ECO:0007669"/>
    <property type="project" value="InterPro"/>
</dbReference>
<reference evidence="4 5" key="1">
    <citation type="submission" date="2020-08" db="EMBL/GenBank/DDBJ databases">
        <title>Clostridia isolated from Swiss meat.</title>
        <authorList>
            <person name="Wambui J."/>
            <person name="Stevens M.J.A."/>
            <person name="Stephan R."/>
        </authorList>
    </citation>
    <scope>NUCLEOTIDE SEQUENCE [LARGE SCALE GENOMIC DNA]</scope>
    <source>
        <strain evidence="4 5">CM001</strain>
    </source>
</reference>
<comment type="function">
    <text evidence="1">Involved in the transposition of the insertion sequence.</text>
</comment>
<dbReference type="InterPro" id="IPR050900">
    <property type="entry name" value="Transposase_IS3/IS150/IS904"/>
</dbReference>
<protein>
    <submittedName>
        <fullName evidence="4">IS3 family transposase</fullName>
    </submittedName>
</protein>
<dbReference type="Pfam" id="PF00665">
    <property type="entry name" value="rve"/>
    <property type="match status" value="1"/>
</dbReference>
<name>A0A7X0VTG0_9CLOT</name>
<dbReference type="Pfam" id="PF13333">
    <property type="entry name" value="rve_2"/>
    <property type="match status" value="1"/>
</dbReference>
<dbReference type="Gene3D" id="3.30.420.10">
    <property type="entry name" value="Ribonuclease H-like superfamily/Ribonuclease H"/>
    <property type="match status" value="1"/>
</dbReference>
<dbReference type="PROSITE" id="PS50994">
    <property type="entry name" value="INTEGRASE"/>
    <property type="match status" value="1"/>
</dbReference>
<evidence type="ECO:0000256" key="2">
    <source>
        <dbReference type="SAM" id="Coils"/>
    </source>
</evidence>
<dbReference type="GO" id="GO:0015074">
    <property type="term" value="P:DNA integration"/>
    <property type="evidence" value="ECO:0007669"/>
    <property type="project" value="InterPro"/>
</dbReference>
<dbReference type="Pfam" id="PF20310">
    <property type="entry name" value="HTH_Tnp_2"/>
    <property type="match status" value="1"/>
</dbReference>
<evidence type="ECO:0000313" key="4">
    <source>
        <dbReference type="EMBL" id="MBB6715546.1"/>
    </source>
</evidence>
<feature type="domain" description="Integrase catalytic" evidence="3">
    <location>
        <begin position="280"/>
        <end position="444"/>
    </location>
</feature>
<dbReference type="NCBIfam" id="NF033516">
    <property type="entry name" value="transpos_IS3"/>
    <property type="match status" value="1"/>
</dbReference>
<dbReference type="RefSeq" id="WP_185164771.1">
    <property type="nucleotide sequence ID" value="NZ_JACKWY010000007.1"/>
</dbReference>